<dbReference type="AlphaFoldDB" id="A0A0L0BS70"/>
<protein>
    <recommendedName>
        <fullName evidence="2">PKD/REJ-like domain-containing protein</fullName>
    </recommendedName>
</protein>
<keyword evidence="1" id="KW-0472">Membrane</keyword>
<reference evidence="3 4" key="1">
    <citation type="journal article" date="2015" name="Nat. Commun.">
        <title>Lucilia cuprina genome unlocks parasitic fly biology to underpin future interventions.</title>
        <authorList>
            <person name="Anstead C.A."/>
            <person name="Korhonen P.K."/>
            <person name="Young N.D."/>
            <person name="Hall R.S."/>
            <person name="Jex A.R."/>
            <person name="Murali S.C."/>
            <person name="Hughes D.S."/>
            <person name="Lee S.F."/>
            <person name="Perry T."/>
            <person name="Stroehlein A.J."/>
            <person name="Ansell B.R."/>
            <person name="Breugelmans B."/>
            <person name="Hofmann A."/>
            <person name="Qu J."/>
            <person name="Dugan S."/>
            <person name="Lee S.L."/>
            <person name="Chao H."/>
            <person name="Dinh H."/>
            <person name="Han Y."/>
            <person name="Doddapaneni H.V."/>
            <person name="Worley K.C."/>
            <person name="Muzny D.M."/>
            <person name="Ioannidis P."/>
            <person name="Waterhouse R.M."/>
            <person name="Zdobnov E.M."/>
            <person name="James P.J."/>
            <person name="Bagnall N.H."/>
            <person name="Kotze A.C."/>
            <person name="Gibbs R.A."/>
            <person name="Richards S."/>
            <person name="Batterham P."/>
            <person name="Gasser R.B."/>
        </authorList>
    </citation>
    <scope>NUCLEOTIDE SEQUENCE [LARGE SCALE GENOMIC DNA]</scope>
    <source>
        <strain evidence="3 4">LS</strain>
        <tissue evidence="3">Full body</tissue>
    </source>
</reference>
<gene>
    <name evidence="3" type="ORF">FF38_00378</name>
</gene>
<dbReference type="STRING" id="7375.A0A0L0BS70"/>
<organism evidence="3 4">
    <name type="scientific">Lucilia cuprina</name>
    <name type="common">Green bottle fly</name>
    <name type="synonym">Australian sheep blowfly</name>
    <dbReference type="NCBI Taxonomy" id="7375"/>
    <lineage>
        <taxon>Eukaryota</taxon>
        <taxon>Metazoa</taxon>
        <taxon>Ecdysozoa</taxon>
        <taxon>Arthropoda</taxon>
        <taxon>Hexapoda</taxon>
        <taxon>Insecta</taxon>
        <taxon>Pterygota</taxon>
        <taxon>Neoptera</taxon>
        <taxon>Endopterygota</taxon>
        <taxon>Diptera</taxon>
        <taxon>Brachycera</taxon>
        <taxon>Muscomorpha</taxon>
        <taxon>Oestroidea</taxon>
        <taxon>Calliphoridae</taxon>
        <taxon>Luciliinae</taxon>
        <taxon>Lucilia</taxon>
    </lineage>
</organism>
<keyword evidence="1" id="KW-1133">Transmembrane helix</keyword>
<accession>A0A0L0BS70</accession>
<dbReference type="Pfam" id="PF02010">
    <property type="entry name" value="REJ"/>
    <property type="match status" value="1"/>
</dbReference>
<keyword evidence="4" id="KW-1185">Reference proteome</keyword>
<dbReference type="OMA" id="TAQLIFC"/>
<comment type="caution">
    <text evidence="3">The sequence shown here is derived from an EMBL/GenBank/DDBJ whole genome shotgun (WGS) entry which is preliminary data.</text>
</comment>
<feature type="transmembrane region" description="Helical" evidence="1">
    <location>
        <begin position="1045"/>
        <end position="1067"/>
    </location>
</feature>
<sequence>MLYKKNECHTNEPPNVTLIATGICVTMIATEEEVPSFRIVAPQNLCKHNGSESATKQPDGVTITFQPKDGIKLSYKFKIFFKIIGPEPLTQRETLLVWKAVRALEQHLNSKERLHIMKNNMALIKKTQVVPGVSYIFHVVGITDAGETSREQVFTIDYAEGVLQNSNVPEGINFLLIGSEEIVASIEYSVMAKVTFCKPKNDYYIEWKVSDLEERYQRIENTISSVLLIPPNALSAERKTSIEAKVKENGTNRLLAKDVIWVEVLNKGFQAMIIPCAARIGEGTHLTFRLFLRNYDRVQEMEIKWLLENAATNDVLQTREDNENYFKVLFEKSGIYQVFAHIKINDIVTKVKADIEVISSVFISYDFQEIPNLNPSSYEEFKFSVMVMNMVANCEASWLSAQEEGFKLIPSGVLDKEHYGYTKISNLEKYYLEEIIDFTNSTVNREITLNIPTKHIKTDIMWPGFEGDSMYKFRLDVTCPKLFNENNQQGDLEGEPWVKVVTSYFIIDIHTNAPPQALIVSLDPLQGVALKTIFNVNSQEAKDLLLDSPVSYELKITMDNFELSFGKYFQYKTWETIFPYTLTPLQIIVEICDIRQACSTIKNDTKLSINYEEFNDLDYKAYENKVNGLFMRTDLQEACNYLIMATITLKNAQSPLYEKWQEFVKVTIQKQIDKLLEQAEDKFYINSDAKLIFVVKCKEILDYTHLINKTMLEKLLEILENLMEYNDSKMDLQKQARFKRSSRKRRIVNHSQELYTKTQLTLLEDLLKSEDYSSQALQNFIGKITNLAKKMCLNEDVNQESLKSSLVSLTLRKLQGAFLQQHTTQINENVFDKLILQFKNINMKFIKPQAKYCLIIKSYNFKENLQDDISLIEYNIYEIVSNTDLEEIKLENINKTPTNVQLDIYPLEQHVNKCLMKTSYTAPWSPEPCKSLVMGKFLRCSCSQTGFLKTALVNIPTTLRPIINNEILPTAYTSLPTFNSLTTRFTNTFTTTTISTRAVAATTSATTTATAFTTWSTSSRPETNNDMQINPTTTNRDFVQKASPLTYIIPLIFVLVLLLMGLLYILYQRRLKQTLKTTSNAPPSTILEFRKPASGIRYANIYDDHLLSGNF</sequence>
<feature type="domain" description="PKD/REJ-like" evidence="2">
    <location>
        <begin position="502"/>
        <end position="643"/>
    </location>
</feature>
<name>A0A0L0BS70_LUCCU</name>
<evidence type="ECO:0000313" key="3">
    <source>
        <dbReference type="EMBL" id="KNC22905.1"/>
    </source>
</evidence>
<evidence type="ECO:0000259" key="2">
    <source>
        <dbReference type="Pfam" id="PF02010"/>
    </source>
</evidence>
<dbReference type="InterPro" id="IPR002859">
    <property type="entry name" value="PKD/REJ-like"/>
</dbReference>
<dbReference type="Proteomes" id="UP000037069">
    <property type="component" value="Unassembled WGS sequence"/>
</dbReference>
<dbReference type="EMBL" id="JRES01001441">
    <property type="protein sequence ID" value="KNC22905.1"/>
    <property type="molecule type" value="Genomic_DNA"/>
</dbReference>
<evidence type="ECO:0000313" key="4">
    <source>
        <dbReference type="Proteomes" id="UP000037069"/>
    </source>
</evidence>
<keyword evidence="1" id="KW-0812">Transmembrane</keyword>
<evidence type="ECO:0000256" key="1">
    <source>
        <dbReference type="SAM" id="Phobius"/>
    </source>
</evidence>
<proteinExistence type="predicted"/>